<reference evidence="7" key="1">
    <citation type="submission" date="2015-11" db="EMBL/GenBank/DDBJ databases">
        <authorList>
            <person name="Varghese N."/>
        </authorList>
    </citation>
    <scope>NUCLEOTIDE SEQUENCE [LARGE SCALE GENOMIC DNA]</scope>
</reference>
<dbReference type="AlphaFoldDB" id="A0A0S4MT08"/>
<feature type="repeat" description="TPR" evidence="4">
    <location>
        <begin position="25"/>
        <end position="58"/>
    </location>
</feature>
<gene>
    <name evidence="6" type="ORF">JGI1_00316</name>
</gene>
<dbReference type="PANTHER" id="PTHR44943:SF8">
    <property type="entry name" value="TPR REPEAT-CONTAINING PROTEIN MJ0263"/>
    <property type="match status" value="1"/>
</dbReference>
<evidence type="ECO:0000256" key="2">
    <source>
        <dbReference type="ARBA" id="ARBA00022737"/>
    </source>
</evidence>
<dbReference type="Gene3D" id="1.25.40.10">
    <property type="entry name" value="Tetratricopeptide repeat domain"/>
    <property type="match status" value="3"/>
</dbReference>
<dbReference type="Pfam" id="PF13432">
    <property type="entry name" value="TPR_16"/>
    <property type="match status" value="2"/>
</dbReference>
<dbReference type="EMBL" id="FAOO01000002">
    <property type="protein sequence ID" value="CUU01704.1"/>
    <property type="molecule type" value="Genomic_DNA"/>
</dbReference>
<dbReference type="Proteomes" id="UP000320623">
    <property type="component" value="Unassembled WGS sequence"/>
</dbReference>
<evidence type="ECO:0000256" key="4">
    <source>
        <dbReference type="PROSITE-ProRule" id="PRU00339"/>
    </source>
</evidence>
<dbReference type="OrthoDB" id="9763354at2"/>
<evidence type="ECO:0000256" key="1">
    <source>
        <dbReference type="ARBA" id="ARBA00022729"/>
    </source>
</evidence>
<keyword evidence="2" id="KW-0677">Repeat</keyword>
<evidence type="ECO:0000313" key="6">
    <source>
        <dbReference type="EMBL" id="CUU01704.1"/>
    </source>
</evidence>
<accession>A0A0S4MT08</accession>
<dbReference type="STRING" id="1643428.GCA_001442855_00303"/>
<keyword evidence="3 4" id="KW-0802">TPR repeat</keyword>
<dbReference type="RefSeq" id="WP_140944118.1">
    <property type="nucleotide sequence ID" value="NZ_FAOO01000002.1"/>
</dbReference>
<organism evidence="6 7">
    <name type="scientific">Candidatus Thermokryptus mobilis</name>
    <dbReference type="NCBI Taxonomy" id="1643428"/>
    <lineage>
        <taxon>Bacteria</taxon>
        <taxon>Pseudomonadati</taxon>
        <taxon>Candidatus Kryptoniota</taxon>
        <taxon>Candidatus Thermokryptus</taxon>
    </lineage>
</organism>
<dbReference type="Pfam" id="PF13525">
    <property type="entry name" value="YfiO"/>
    <property type="match status" value="1"/>
</dbReference>
<dbReference type="InterPro" id="IPR051685">
    <property type="entry name" value="Ycf3/AcsC/BcsC/TPR_MFPF"/>
</dbReference>
<dbReference type="SMART" id="SM00028">
    <property type="entry name" value="TPR"/>
    <property type="match status" value="9"/>
</dbReference>
<dbReference type="InterPro" id="IPR039565">
    <property type="entry name" value="BamD-like"/>
</dbReference>
<protein>
    <submittedName>
        <fullName evidence="6">Tetratricopeptide repeat-containing protein</fullName>
    </submittedName>
</protein>
<evidence type="ECO:0000259" key="5">
    <source>
        <dbReference type="Pfam" id="PF13525"/>
    </source>
</evidence>
<dbReference type="SUPFAM" id="SSF48452">
    <property type="entry name" value="TPR-like"/>
    <property type="match status" value="3"/>
</dbReference>
<evidence type="ECO:0000313" key="7">
    <source>
        <dbReference type="Proteomes" id="UP000320623"/>
    </source>
</evidence>
<dbReference type="InterPro" id="IPR011990">
    <property type="entry name" value="TPR-like_helical_dom_sf"/>
</dbReference>
<dbReference type="PROSITE" id="PS50005">
    <property type="entry name" value="TPR"/>
    <property type="match status" value="3"/>
</dbReference>
<dbReference type="InterPro" id="IPR019734">
    <property type="entry name" value="TPR_rpt"/>
</dbReference>
<evidence type="ECO:0000256" key="3">
    <source>
        <dbReference type="ARBA" id="ARBA00022803"/>
    </source>
</evidence>
<feature type="repeat" description="TPR" evidence="4">
    <location>
        <begin position="519"/>
        <end position="552"/>
    </location>
</feature>
<proteinExistence type="predicted"/>
<keyword evidence="7" id="KW-1185">Reference proteome</keyword>
<dbReference type="PANTHER" id="PTHR44943">
    <property type="entry name" value="CELLULOSE SYNTHASE OPERON PROTEIN C"/>
    <property type="match status" value="1"/>
</dbReference>
<dbReference type="Pfam" id="PF13174">
    <property type="entry name" value="TPR_6"/>
    <property type="match status" value="1"/>
</dbReference>
<name>A0A0S4MT08_9BACT</name>
<sequence>MRINLLEIILFALSFELLLSQSQNELNLWRLAQSFERAGEYERALKIYEELYFKNPDNRTYLDALVRLNSQTKNYERAIYLARLWLSNHPDDIDMMAKLGDVHFKAGKEKEAIEIWDKIIKTYKDNPGVYRMVADYLIQNRLFDKAIDYLRTAQRVAGVQELYSYEIAMLYEFTMRFDKAIEEYIKLLRRTPSMLPSVKSRMSSYIDRADVLKQIIPILDSEARVSKTNIGILELYAWVLNEVRDFDKALDVYKQLDKITFANGDVILNFANDLFNRRIFNMALKAYDEVIKNFPNSKLLPEAKFGYIRSREEILRQKLKNKIEDDTLLFSEFKKVEGDYTEISKEFPATKYEAEALFRIGLIELDVFFDLDRAQRYFEEVEKKFMLYLGREAIFKIAEILTLKGDLNAAEEKYRYLLNFKNFPDTLKVKFSLAQVWYYQGEFERARRVLEDVSKITSSDYSNDAIELLLKIQTNRFPSDKPLREFALAELKLKQRKYGEAISILEDIISNCSNCPIVDDAIFTLAMSYKAMDKLDKAIEYLDLIINEHPESIYADDAMMQKGIIYQENLGNREVAVDTFMKLISKFPNSIYVSEARKRVRELRGEIQ</sequence>
<feature type="repeat" description="TPR" evidence="4">
    <location>
        <begin position="93"/>
        <end position="126"/>
    </location>
</feature>
<keyword evidence="1" id="KW-0732">Signal</keyword>
<feature type="domain" description="Outer membrane lipoprotein BamD-like" evidence="5">
    <location>
        <begin position="486"/>
        <end position="604"/>
    </location>
</feature>